<evidence type="ECO:0000256" key="1">
    <source>
        <dbReference type="SAM" id="SignalP"/>
    </source>
</evidence>
<gene>
    <name evidence="2" type="ORF">FXF36_15795</name>
</gene>
<dbReference type="GO" id="GO:0016747">
    <property type="term" value="F:acyltransferase activity, transferring groups other than amino-acyl groups"/>
    <property type="evidence" value="ECO:0007669"/>
    <property type="project" value="TreeGrafter"/>
</dbReference>
<dbReference type="InterPro" id="IPR050583">
    <property type="entry name" value="Mycobacterial_A85_antigen"/>
</dbReference>
<accession>A0A5P6VUQ6</accession>
<name>A0A5P6VUQ6_PSEXY</name>
<dbReference type="PROSITE" id="PS51257">
    <property type="entry name" value="PROKAR_LIPOPROTEIN"/>
    <property type="match status" value="1"/>
</dbReference>
<dbReference type="EMBL" id="CP043030">
    <property type="protein sequence ID" value="QFJ56376.1"/>
    <property type="molecule type" value="Genomic_DNA"/>
</dbReference>
<organism evidence="2 3">
    <name type="scientific">Pseudobutyrivibrio xylanivorans</name>
    <dbReference type="NCBI Taxonomy" id="185007"/>
    <lineage>
        <taxon>Bacteria</taxon>
        <taxon>Bacillati</taxon>
        <taxon>Bacillota</taxon>
        <taxon>Clostridia</taxon>
        <taxon>Lachnospirales</taxon>
        <taxon>Lachnospiraceae</taxon>
        <taxon>Pseudobutyrivibrio</taxon>
    </lineage>
</organism>
<dbReference type="InterPro" id="IPR000801">
    <property type="entry name" value="Esterase-like"/>
</dbReference>
<dbReference type="RefSeq" id="WP_151626029.1">
    <property type="nucleotide sequence ID" value="NZ_CP043030.1"/>
</dbReference>
<keyword evidence="1" id="KW-0732">Signal</keyword>
<protein>
    <recommendedName>
        <fullName evidence="4">Esterase</fullName>
    </recommendedName>
</protein>
<dbReference type="OrthoDB" id="9777383at2"/>
<evidence type="ECO:0008006" key="4">
    <source>
        <dbReference type="Google" id="ProtNLM"/>
    </source>
</evidence>
<dbReference type="Gene3D" id="3.40.50.1820">
    <property type="entry name" value="alpha/beta hydrolase"/>
    <property type="match status" value="1"/>
</dbReference>
<evidence type="ECO:0000313" key="3">
    <source>
        <dbReference type="Proteomes" id="UP000327030"/>
    </source>
</evidence>
<reference evidence="3" key="1">
    <citation type="submission" date="2019-08" db="EMBL/GenBank/DDBJ databases">
        <title>Complete Genome Sequence of the Polysaccharide-Degrading Rumen Bacterium Pseudobutyrivibrio xylanivorans MA3014.</title>
        <authorList>
            <person name="Palevich N."/>
            <person name="Maclean P.H."/>
            <person name="Kelly W.J."/>
            <person name="Leahy S.C."/>
            <person name="Rakonjac J."/>
            <person name="Attwood G.T."/>
        </authorList>
    </citation>
    <scope>NUCLEOTIDE SEQUENCE [LARGE SCALE GENOMIC DNA]</scope>
    <source>
        <strain evidence="3">MA3014</strain>
    </source>
</reference>
<sequence length="357" mass="40363">MKRFSKLVCLLAAASMFVGCGQKQEQQQAQVQQTAAQEYQWDFAKKNGDIDALKEECDEKGEVITIEYETPAYAINDLKGVDETLTKTMTVYLPYGYDENGQYNVLYLLHGTRGETDPAMETIWLEGWSATRNILDNMIKEGMCEPTIVVCPTYYSEMEGNEMTEDDAKALSEKLNDEMIYADKAEDGGEVDNAQNIWPVYFGQELRNNIIPTAESQLATYAGHDVSEENLIATRDHRAFAGLSRGSMTVARSGMTDNADLFAYFGMYSGAWQKPEAFEKAMTEDFADYEIKFWYNGNGAGDFALENHKDFCEKVLSDIPDKFTDGQNYAFVKLRDGAHMFASWQADLYNSLLVFFK</sequence>
<evidence type="ECO:0000313" key="2">
    <source>
        <dbReference type="EMBL" id="QFJ56376.1"/>
    </source>
</evidence>
<dbReference type="SUPFAM" id="SSF53474">
    <property type="entry name" value="alpha/beta-Hydrolases"/>
    <property type="match status" value="1"/>
</dbReference>
<feature type="chain" id="PRO_5038950512" description="Esterase" evidence="1">
    <location>
        <begin position="21"/>
        <end position="357"/>
    </location>
</feature>
<proteinExistence type="predicted"/>
<dbReference type="PANTHER" id="PTHR48098">
    <property type="entry name" value="ENTEROCHELIN ESTERASE-RELATED"/>
    <property type="match status" value="1"/>
</dbReference>
<dbReference type="Pfam" id="PF00756">
    <property type="entry name" value="Esterase"/>
    <property type="match status" value="1"/>
</dbReference>
<dbReference type="InterPro" id="IPR029058">
    <property type="entry name" value="AB_hydrolase_fold"/>
</dbReference>
<dbReference type="Proteomes" id="UP000327030">
    <property type="component" value="Chromosome PxyII"/>
</dbReference>
<dbReference type="KEGG" id="pxv:FXF36_15795"/>
<feature type="signal peptide" evidence="1">
    <location>
        <begin position="1"/>
        <end position="20"/>
    </location>
</feature>
<dbReference type="PANTHER" id="PTHR48098:SF1">
    <property type="entry name" value="DIACYLGLYCEROL ACYLTRANSFERASE_MYCOLYLTRANSFERASE AG85A"/>
    <property type="match status" value="1"/>
</dbReference>
<dbReference type="AlphaFoldDB" id="A0A5P6VUQ6"/>